<evidence type="ECO:0000259" key="12">
    <source>
        <dbReference type="Pfam" id="PF21760"/>
    </source>
</evidence>
<feature type="compositionally biased region" description="Basic and acidic residues" evidence="10">
    <location>
        <begin position="601"/>
        <end position="634"/>
    </location>
</feature>
<dbReference type="InterPro" id="IPR054384">
    <property type="entry name" value="SecDF_P1_head"/>
</dbReference>
<protein>
    <recommendedName>
        <fullName evidence="9">Protein translocase subunit SecD</fullName>
    </recommendedName>
</protein>
<dbReference type="InterPro" id="IPR022813">
    <property type="entry name" value="SecD/SecF_arch_bac"/>
</dbReference>
<evidence type="ECO:0000256" key="2">
    <source>
        <dbReference type="ARBA" id="ARBA00022448"/>
    </source>
</evidence>
<dbReference type="Proteomes" id="UP001215216">
    <property type="component" value="Chromosome"/>
</dbReference>
<evidence type="ECO:0000256" key="9">
    <source>
        <dbReference type="HAMAP-Rule" id="MF_01463"/>
    </source>
</evidence>
<comment type="similarity">
    <text evidence="9">Belongs to the SecD/SecF family. SecD subfamily.</text>
</comment>
<evidence type="ECO:0000256" key="1">
    <source>
        <dbReference type="ARBA" id="ARBA00004141"/>
    </source>
</evidence>
<dbReference type="Gene3D" id="3.30.1360.200">
    <property type="match status" value="1"/>
</dbReference>
<dbReference type="NCBIfam" id="TIGR00916">
    <property type="entry name" value="2A0604s01"/>
    <property type="match status" value="1"/>
</dbReference>
<dbReference type="NCBIfam" id="TIGR01129">
    <property type="entry name" value="secD"/>
    <property type="match status" value="1"/>
</dbReference>
<feature type="transmembrane region" description="Helical" evidence="9">
    <location>
        <begin position="371"/>
        <end position="391"/>
    </location>
</feature>
<dbReference type="PANTHER" id="PTHR30081:SF1">
    <property type="entry name" value="PROTEIN TRANSLOCASE SUBUNIT SECD"/>
    <property type="match status" value="1"/>
</dbReference>
<dbReference type="HAMAP" id="MF_01463_B">
    <property type="entry name" value="SecD_B"/>
    <property type="match status" value="1"/>
</dbReference>
<keyword evidence="6 9" id="KW-1133">Transmembrane helix</keyword>
<dbReference type="Gene3D" id="3.30.70.3220">
    <property type="match status" value="1"/>
</dbReference>
<dbReference type="PRINTS" id="PR00702">
    <property type="entry name" value="ACRIFLAVINRP"/>
</dbReference>
<dbReference type="Pfam" id="PF22599">
    <property type="entry name" value="SecDF_P1_head"/>
    <property type="match status" value="1"/>
</dbReference>
<evidence type="ECO:0000256" key="3">
    <source>
        <dbReference type="ARBA" id="ARBA00022475"/>
    </source>
</evidence>
<name>A0ABY8FVY0_9ACTO</name>
<dbReference type="InterPro" id="IPR005791">
    <property type="entry name" value="SecD"/>
</dbReference>
<keyword evidence="15" id="KW-1185">Reference proteome</keyword>
<feature type="transmembrane region" description="Helical" evidence="9">
    <location>
        <begin position="398"/>
        <end position="420"/>
    </location>
</feature>
<evidence type="ECO:0000256" key="6">
    <source>
        <dbReference type="ARBA" id="ARBA00022989"/>
    </source>
</evidence>
<comment type="caution">
    <text evidence="9">Lacks conserved residue(s) required for the propagation of feature annotation.</text>
</comment>
<keyword evidence="7 9" id="KW-0811">Translocation</keyword>
<feature type="domain" description="Membrane transport protein MMPL" evidence="11">
    <location>
        <begin position="375"/>
        <end position="535"/>
    </location>
</feature>
<dbReference type="SUPFAM" id="SSF82866">
    <property type="entry name" value="Multidrug efflux transporter AcrB transmembrane domain"/>
    <property type="match status" value="1"/>
</dbReference>
<keyword evidence="4 9" id="KW-0812">Transmembrane</keyword>
<evidence type="ECO:0000259" key="13">
    <source>
        <dbReference type="Pfam" id="PF22599"/>
    </source>
</evidence>
<dbReference type="PANTHER" id="PTHR30081">
    <property type="entry name" value="PROTEIN-EXPORT MEMBRANE PROTEIN SEC"/>
    <property type="match status" value="1"/>
</dbReference>
<keyword evidence="3 9" id="KW-1003">Cell membrane</keyword>
<proteinExistence type="inferred from homology"/>
<keyword evidence="8 9" id="KW-0472">Membrane</keyword>
<evidence type="ECO:0000313" key="14">
    <source>
        <dbReference type="EMBL" id="WFM82671.1"/>
    </source>
</evidence>
<feature type="transmembrane region" description="Helical" evidence="9">
    <location>
        <begin position="477"/>
        <end position="495"/>
    </location>
</feature>
<dbReference type="Pfam" id="PF03176">
    <property type="entry name" value="MMPL"/>
    <property type="match status" value="1"/>
</dbReference>
<comment type="subcellular location">
    <subcellularLocation>
        <location evidence="9">Cell membrane</location>
        <topology evidence="9">Multi-pass membrane protein</topology>
    </subcellularLocation>
    <subcellularLocation>
        <location evidence="1">Membrane</location>
        <topology evidence="1">Multi-pass membrane protein</topology>
    </subcellularLocation>
</comment>
<comment type="function">
    <text evidence="9">Part of the Sec protein translocase complex. Interacts with the SecYEG preprotein conducting channel. SecDF uses the proton motive force (PMF) to complete protein translocation after the ATP-dependent function of SecA.</text>
</comment>
<reference evidence="14 15" key="1">
    <citation type="submission" date="2023-03" db="EMBL/GenBank/DDBJ databases">
        <title>Complete genome of Arcanobacterium canis strain DSM 25104 isolated in 2010 from a canine otitis externa in Germany.</title>
        <authorList>
            <person name="Borowiak M."/>
            <person name="Kreitlow A."/>
            <person name="Malorny B."/>
            <person name="Laemmler C."/>
            <person name="Prenger-Berninghoff E."/>
            <person name="Ploetz M."/>
            <person name="Abdulmawjood A."/>
        </authorList>
    </citation>
    <scope>NUCLEOTIDE SEQUENCE [LARGE SCALE GENOMIC DNA]</scope>
    <source>
        <strain evidence="14 15">DSM 25104</strain>
    </source>
</reference>
<evidence type="ECO:0000256" key="4">
    <source>
        <dbReference type="ARBA" id="ARBA00022692"/>
    </source>
</evidence>
<sequence length="634" mass="67680">MSHSSHAEVKPKLYKQLVLLVVMIVALVGSLAYGSLTTDKSRFTPDLALDLEGGTQIILTPVSTDGRAITDADVAQAIEIIRQRVDASGVAEAEINSQGGSNIVVGLPGNPSKETLNLVRTSAVLRMRPVLAITQSHKLDAPTIAAAMKAANKKLVAGNEKSMTQEEIKKNIEVLADVNGDGKISDAPAKKPENPSDTAWITEKTTQDMYLLTCGSQEAQLAATGDDPKKALVACDSSGANKYILGPAEVEGSQVTQATSGPAVNNQGTPTGGYAVNMEFNAAGSKAFADSTARISQLQSPRNQFSIVLDGKVLSAPVPSGRISGGAQITGSFTAPEAASLANQLSFGSLPLNFHVQSEEQISATLGTDQLQSGLIAGLIGLLIIVAYMVWQYHALGVVAVASILLSTGLSYFVVCLLSWGMGYRLSMAGVLGMIVSIGVTADSFIVYFERIRDEIRDGRTVTSAIYHGWVHARRTIIVSDAVNLLASAVLYILTVGSVRGFAFTLGITTVLDLIVVMMFTYPLMTYLGKTAFFGQGKAYSGLNTKKLEGPAIYQGRGRIRSFETKKKSRSGVTGLEKQALSADEYPDARFVSDHTTANKHQREVHLERREGESLAQLRARERREKRQAAKGEN</sequence>
<dbReference type="Gene3D" id="1.20.1640.10">
    <property type="entry name" value="Multidrug efflux transporter AcrB transmembrane domain"/>
    <property type="match status" value="1"/>
</dbReference>
<evidence type="ECO:0000256" key="7">
    <source>
        <dbReference type="ARBA" id="ARBA00023010"/>
    </source>
</evidence>
<feature type="region of interest" description="Disordered" evidence="10">
    <location>
        <begin position="594"/>
        <end position="634"/>
    </location>
</feature>
<evidence type="ECO:0000256" key="5">
    <source>
        <dbReference type="ARBA" id="ARBA00022927"/>
    </source>
</evidence>
<dbReference type="EMBL" id="CP121208">
    <property type="protein sequence ID" value="WFM82671.1"/>
    <property type="molecule type" value="Genomic_DNA"/>
</dbReference>
<dbReference type="Pfam" id="PF21760">
    <property type="entry name" value="SecD_1st"/>
    <property type="match status" value="1"/>
</dbReference>
<feature type="transmembrane region" description="Helical" evidence="9">
    <location>
        <begin position="426"/>
        <end position="449"/>
    </location>
</feature>
<keyword evidence="2 9" id="KW-0813">Transport</keyword>
<evidence type="ECO:0000313" key="15">
    <source>
        <dbReference type="Proteomes" id="UP001215216"/>
    </source>
</evidence>
<gene>
    <name evidence="9 14" type="primary">secD</name>
    <name evidence="14" type="ORF">P7079_04460</name>
</gene>
<dbReference type="InterPro" id="IPR048631">
    <property type="entry name" value="SecD_1st"/>
</dbReference>
<dbReference type="InterPro" id="IPR004869">
    <property type="entry name" value="MMPL_dom"/>
</dbReference>
<evidence type="ECO:0000259" key="11">
    <source>
        <dbReference type="Pfam" id="PF03176"/>
    </source>
</evidence>
<keyword evidence="5 9" id="KW-0653">Protein transport</keyword>
<accession>A0ABY8FVY0</accession>
<comment type="subunit">
    <text evidence="9">Forms a complex with SecF. Part of the essential Sec protein translocation apparatus which comprises SecA, SecYEG and auxiliary proteins SecDF. Other proteins may also be involved.</text>
</comment>
<feature type="domain" description="Protein translocase subunit SecDF P1" evidence="12">
    <location>
        <begin position="74"/>
        <end position="130"/>
    </location>
</feature>
<evidence type="ECO:0000256" key="10">
    <source>
        <dbReference type="SAM" id="MobiDB-lite"/>
    </source>
</evidence>
<organism evidence="14 15">
    <name type="scientific">Arcanobacterium canis</name>
    <dbReference type="NCBI Taxonomy" id="999183"/>
    <lineage>
        <taxon>Bacteria</taxon>
        <taxon>Bacillati</taxon>
        <taxon>Actinomycetota</taxon>
        <taxon>Actinomycetes</taxon>
        <taxon>Actinomycetales</taxon>
        <taxon>Actinomycetaceae</taxon>
        <taxon>Arcanobacterium</taxon>
    </lineage>
</organism>
<evidence type="ECO:0000256" key="8">
    <source>
        <dbReference type="ARBA" id="ARBA00023136"/>
    </source>
</evidence>
<dbReference type="RefSeq" id="WP_278012097.1">
    <property type="nucleotide sequence ID" value="NZ_CP121208.1"/>
</dbReference>
<dbReference type="InterPro" id="IPR055344">
    <property type="entry name" value="SecD_SecF_C_bact"/>
</dbReference>
<dbReference type="InterPro" id="IPR001036">
    <property type="entry name" value="Acrflvin-R"/>
</dbReference>
<feature type="domain" description="SecDF P1 head subdomain" evidence="13">
    <location>
        <begin position="240"/>
        <end position="351"/>
    </location>
</feature>